<dbReference type="GO" id="GO:0005975">
    <property type="term" value="P:carbohydrate metabolic process"/>
    <property type="evidence" value="ECO:0007669"/>
    <property type="project" value="InterPro"/>
</dbReference>
<protein>
    <submittedName>
        <fullName evidence="2">Uncharacterized protein</fullName>
    </submittedName>
</protein>
<dbReference type="AlphaFoldDB" id="A0AA38Y830"/>
<dbReference type="InterPro" id="IPR010905">
    <property type="entry name" value="Glyco_hydro_88"/>
</dbReference>
<sequence length="402" mass="44086">MRSLLSYCLLSALATFVLNIAWQKWWLREVFVDPSAIISQALRITSRSWELGTLTQALLELEAPELTVFASNPFPEGQIPPVVQPDNVRALKYARSNIWTNHSHLLFNGEGSPADPASLGIAALLLGGHDQTYSDAARRQAEYLMFNATRLHINQTNLAISHRDEPPELWGDFIYMVPPFLAYYGAVNHDLYPLQEAVRQCQLYNDVLETDIVLESGKICRGLWRHIVSGPAELPSGVCCSDSNVWLTSNAWAVAGMTRVLATVLKWSPPATSSINLTAYDDFVGATKDVLINIINSMLTCTIAQGRDMSSGLLRNYLDGRARLPAADAFGDTAGTALMAAAVCRLAVLFPGLFAASDILHWADANWIMRWGDKGSVEAGGQTAIYVASEKRSMGISGTRLR</sequence>
<dbReference type="InterPro" id="IPR012341">
    <property type="entry name" value="6hp_glycosidase-like_sf"/>
</dbReference>
<dbReference type="Pfam" id="PF07470">
    <property type="entry name" value="Glyco_hydro_88"/>
    <property type="match status" value="1"/>
</dbReference>
<evidence type="ECO:0000313" key="3">
    <source>
        <dbReference type="Proteomes" id="UP001172681"/>
    </source>
</evidence>
<dbReference type="SUPFAM" id="SSF48208">
    <property type="entry name" value="Six-hairpin glycosidases"/>
    <property type="match status" value="1"/>
</dbReference>
<dbReference type="Proteomes" id="UP001172681">
    <property type="component" value="Unassembled WGS sequence"/>
</dbReference>
<reference evidence="2" key="1">
    <citation type="submission" date="2022-10" db="EMBL/GenBank/DDBJ databases">
        <title>Culturing micro-colonial fungi from biological soil crusts in the Mojave desert and describing Neophaeococcomyces mojavensis, and introducing the new genera and species Taxawa tesnikishii.</title>
        <authorList>
            <person name="Kurbessoian T."/>
            <person name="Stajich J.E."/>
        </authorList>
    </citation>
    <scope>NUCLEOTIDE SEQUENCE</scope>
    <source>
        <strain evidence="2">TK_35</strain>
    </source>
</reference>
<dbReference type="Gene3D" id="1.50.10.10">
    <property type="match status" value="1"/>
</dbReference>
<dbReference type="InterPro" id="IPR008928">
    <property type="entry name" value="6-hairpin_glycosidase_sf"/>
</dbReference>
<keyword evidence="1" id="KW-0378">Hydrolase</keyword>
<dbReference type="PANTHER" id="PTHR41814:SF1">
    <property type="entry name" value="CELLULASE"/>
    <property type="match status" value="1"/>
</dbReference>
<dbReference type="EMBL" id="JAPDRN010000020">
    <property type="protein sequence ID" value="KAJ9638730.1"/>
    <property type="molecule type" value="Genomic_DNA"/>
</dbReference>
<evidence type="ECO:0000256" key="1">
    <source>
        <dbReference type="ARBA" id="ARBA00022801"/>
    </source>
</evidence>
<evidence type="ECO:0000313" key="2">
    <source>
        <dbReference type="EMBL" id="KAJ9638730.1"/>
    </source>
</evidence>
<dbReference type="PANTHER" id="PTHR41814">
    <property type="entry name" value="EXPRESSED PROTEIN"/>
    <property type="match status" value="1"/>
</dbReference>
<comment type="caution">
    <text evidence="2">The sequence shown here is derived from an EMBL/GenBank/DDBJ whole genome shotgun (WGS) entry which is preliminary data.</text>
</comment>
<proteinExistence type="predicted"/>
<name>A0AA38Y830_9EURO</name>
<gene>
    <name evidence="2" type="ORF">H2204_004206</name>
</gene>
<accession>A0AA38Y830</accession>
<organism evidence="2 3">
    <name type="scientific">Knufia peltigerae</name>
    <dbReference type="NCBI Taxonomy" id="1002370"/>
    <lineage>
        <taxon>Eukaryota</taxon>
        <taxon>Fungi</taxon>
        <taxon>Dikarya</taxon>
        <taxon>Ascomycota</taxon>
        <taxon>Pezizomycotina</taxon>
        <taxon>Eurotiomycetes</taxon>
        <taxon>Chaetothyriomycetidae</taxon>
        <taxon>Chaetothyriales</taxon>
        <taxon>Trichomeriaceae</taxon>
        <taxon>Knufia</taxon>
    </lineage>
</organism>
<dbReference type="GO" id="GO:0016787">
    <property type="term" value="F:hydrolase activity"/>
    <property type="evidence" value="ECO:0007669"/>
    <property type="project" value="UniProtKB-KW"/>
</dbReference>
<keyword evidence="3" id="KW-1185">Reference proteome</keyword>